<gene>
    <name evidence="1" type="ORF">L1987_68031</name>
</gene>
<evidence type="ECO:0000313" key="1">
    <source>
        <dbReference type="EMBL" id="KAI3716842.1"/>
    </source>
</evidence>
<proteinExistence type="predicted"/>
<keyword evidence="2" id="KW-1185">Reference proteome</keyword>
<name>A0ACB9B2Z3_9ASTR</name>
<sequence>MVSRNPINPSSTPSPLHFSPLSLSHTPTKNTQICKKAFEKIKQKLDFDGYDEDFDFNWLILSAVCGGVLFFLFMAVDCEGILTSTNPHCEIELFKELV</sequence>
<organism evidence="1 2">
    <name type="scientific">Smallanthus sonchifolius</name>
    <dbReference type="NCBI Taxonomy" id="185202"/>
    <lineage>
        <taxon>Eukaryota</taxon>
        <taxon>Viridiplantae</taxon>
        <taxon>Streptophyta</taxon>
        <taxon>Embryophyta</taxon>
        <taxon>Tracheophyta</taxon>
        <taxon>Spermatophyta</taxon>
        <taxon>Magnoliopsida</taxon>
        <taxon>eudicotyledons</taxon>
        <taxon>Gunneridae</taxon>
        <taxon>Pentapetalae</taxon>
        <taxon>asterids</taxon>
        <taxon>campanulids</taxon>
        <taxon>Asterales</taxon>
        <taxon>Asteraceae</taxon>
        <taxon>Asteroideae</taxon>
        <taxon>Heliantheae alliance</taxon>
        <taxon>Millerieae</taxon>
        <taxon>Smallanthus</taxon>
    </lineage>
</organism>
<reference evidence="2" key="1">
    <citation type="journal article" date="2022" name="Mol. Ecol. Resour.">
        <title>The genomes of chicory, endive, great burdock and yacon provide insights into Asteraceae palaeo-polyploidization history and plant inulin production.</title>
        <authorList>
            <person name="Fan W."/>
            <person name="Wang S."/>
            <person name="Wang H."/>
            <person name="Wang A."/>
            <person name="Jiang F."/>
            <person name="Liu H."/>
            <person name="Zhao H."/>
            <person name="Xu D."/>
            <person name="Zhang Y."/>
        </authorList>
    </citation>
    <scope>NUCLEOTIDE SEQUENCE [LARGE SCALE GENOMIC DNA]</scope>
    <source>
        <strain evidence="2">cv. Yunnan</strain>
    </source>
</reference>
<dbReference type="EMBL" id="CM042040">
    <property type="protein sequence ID" value="KAI3716842.1"/>
    <property type="molecule type" value="Genomic_DNA"/>
</dbReference>
<dbReference type="Proteomes" id="UP001056120">
    <property type="component" value="Linkage Group LG23"/>
</dbReference>
<evidence type="ECO:0000313" key="2">
    <source>
        <dbReference type="Proteomes" id="UP001056120"/>
    </source>
</evidence>
<reference evidence="1 2" key="2">
    <citation type="journal article" date="2022" name="Mol. Ecol. Resour.">
        <title>The genomes of chicory, endive, great burdock and yacon provide insights into Asteraceae paleo-polyploidization history and plant inulin production.</title>
        <authorList>
            <person name="Fan W."/>
            <person name="Wang S."/>
            <person name="Wang H."/>
            <person name="Wang A."/>
            <person name="Jiang F."/>
            <person name="Liu H."/>
            <person name="Zhao H."/>
            <person name="Xu D."/>
            <person name="Zhang Y."/>
        </authorList>
    </citation>
    <scope>NUCLEOTIDE SEQUENCE [LARGE SCALE GENOMIC DNA]</scope>
    <source>
        <strain evidence="2">cv. Yunnan</strain>
        <tissue evidence="1">Leaves</tissue>
    </source>
</reference>
<protein>
    <submittedName>
        <fullName evidence="1">Uncharacterized protein</fullName>
    </submittedName>
</protein>
<comment type="caution">
    <text evidence="1">The sequence shown here is derived from an EMBL/GenBank/DDBJ whole genome shotgun (WGS) entry which is preliminary data.</text>
</comment>
<accession>A0ACB9B2Z3</accession>